<sequence length="251" mass="28244">MKFIADFHTHTVASGHAFSTIQENVRAAKERGLKYVAITEHGPTVPGGPHPYYFGNMRVIPTEMYGVKVLRGVELNIQDTLGTVDLPAETIYNMDIVLAGLHPATGYEGSTIVENTEAIINAIYNPLIDIIVHPDNENYPIDIVAVVKAAKENDTFLEINNSSFANNRPGRKNSYEYCKKIVEEAKRQELMLVLGSDAHFSADVGNFELSLKLIEEVKFPPELILNTSEERIEEFLERRNKKLEKIVIPRY</sequence>
<dbReference type="Gene3D" id="3.20.20.140">
    <property type="entry name" value="Metal-dependent hydrolases"/>
    <property type="match status" value="1"/>
</dbReference>
<organism evidence="2 3">
    <name type="scientific">Anoxybacter fermentans</name>
    <dbReference type="NCBI Taxonomy" id="1323375"/>
    <lineage>
        <taxon>Bacteria</taxon>
        <taxon>Bacillati</taxon>
        <taxon>Bacillota</taxon>
        <taxon>Clostridia</taxon>
        <taxon>Halanaerobiales</taxon>
        <taxon>Anoxybacter</taxon>
    </lineage>
</organism>
<dbReference type="InterPro" id="IPR050243">
    <property type="entry name" value="PHP_phosphatase"/>
</dbReference>
<dbReference type="GO" id="GO:0042578">
    <property type="term" value="F:phosphoric ester hydrolase activity"/>
    <property type="evidence" value="ECO:0007669"/>
    <property type="project" value="TreeGrafter"/>
</dbReference>
<dbReference type="AlphaFoldDB" id="A0A3Q9HNS4"/>
<dbReference type="RefSeq" id="WP_127018143.1">
    <property type="nucleotide sequence ID" value="NZ_CP016379.1"/>
</dbReference>
<dbReference type="InterPro" id="IPR016195">
    <property type="entry name" value="Pol/histidinol_Pase-like"/>
</dbReference>
<dbReference type="InterPro" id="IPR003141">
    <property type="entry name" value="Pol/His_phosphatase_N"/>
</dbReference>
<evidence type="ECO:0000259" key="1">
    <source>
        <dbReference type="SMART" id="SM00481"/>
    </source>
</evidence>
<dbReference type="GO" id="GO:0071978">
    <property type="term" value="P:bacterial-type flagellum-dependent swarming motility"/>
    <property type="evidence" value="ECO:0007669"/>
    <property type="project" value="TreeGrafter"/>
</dbReference>
<dbReference type="SMART" id="SM00481">
    <property type="entry name" value="POLIIIAc"/>
    <property type="match status" value="1"/>
</dbReference>
<dbReference type="Proteomes" id="UP000267250">
    <property type="component" value="Chromosome"/>
</dbReference>
<dbReference type="PANTHER" id="PTHR36928">
    <property type="entry name" value="PHOSPHATASE YCDX-RELATED"/>
    <property type="match status" value="1"/>
</dbReference>
<dbReference type="NCBIfam" id="NF006702">
    <property type="entry name" value="PRK09248.1"/>
    <property type="match status" value="1"/>
</dbReference>
<dbReference type="KEGG" id="aft:BBF96_01710"/>
<dbReference type="SUPFAM" id="SSF89550">
    <property type="entry name" value="PHP domain-like"/>
    <property type="match status" value="1"/>
</dbReference>
<evidence type="ECO:0000313" key="2">
    <source>
        <dbReference type="EMBL" id="AZR72223.1"/>
    </source>
</evidence>
<dbReference type="GO" id="GO:0008270">
    <property type="term" value="F:zinc ion binding"/>
    <property type="evidence" value="ECO:0007669"/>
    <property type="project" value="TreeGrafter"/>
</dbReference>
<dbReference type="CDD" id="cd07437">
    <property type="entry name" value="PHP_HisPPase_Ycdx_like"/>
    <property type="match status" value="1"/>
</dbReference>
<accession>A0A3Q9HNS4</accession>
<dbReference type="InterPro" id="IPR004013">
    <property type="entry name" value="PHP_dom"/>
</dbReference>
<reference evidence="2 3" key="1">
    <citation type="submission" date="2016-07" db="EMBL/GenBank/DDBJ databases">
        <title>Genome and transcriptome analysis of iron-reducing fermentative bacteria Anoxybacter fermentans.</title>
        <authorList>
            <person name="Zeng X."/>
            <person name="Shao Z."/>
        </authorList>
    </citation>
    <scope>NUCLEOTIDE SEQUENCE [LARGE SCALE GENOMIC DNA]</scope>
    <source>
        <strain evidence="2 3">DY22613</strain>
    </source>
</reference>
<proteinExistence type="predicted"/>
<gene>
    <name evidence="2" type="ORF">BBF96_01710</name>
</gene>
<dbReference type="GO" id="GO:0005829">
    <property type="term" value="C:cytosol"/>
    <property type="evidence" value="ECO:0007669"/>
    <property type="project" value="TreeGrafter"/>
</dbReference>
<dbReference type="PANTHER" id="PTHR36928:SF1">
    <property type="entry name" value="PHOSPHATASE YCDX-RELATED"/>
    <property type="match status" value="1"/>
</dbReference>
<protein>
    <recommendedName>
        <fullName evidence="1">Polymerase/histidinol phosphatase N-terminal domain-containing protein</fullName>
    </recommendedName>
</protein>
<evidence type="ECO:0000313" key="3">
    <source>
        <dbReference type="Proteomes" id="UP000267250"/>
    </source>
</evidence>
<name>A0A3Q9HNS4_9FIRM</name>
<dbReference type="OrthoDB" id="9808747at2"/>
<keyword evidence="3" id="KW-1185">Reference proteome</keyword>
<dbReference type="Pfam" id="PF02811">
    <property type="entry name" value="PHP"/>
    <property type="match status" value="1"/>
</dbReference>
<feature type="domain" description="Polymerase/histidinol phosphatase N-terminal" evidence="1">
    <location>
        <begin position="5"/>
        <end position="79"/>
    </location>
</feature>
<dbReference type="EMBL" id="CP016379">
    <property type="protein sequence ID" value="AZR72223.1"/>
    <property type="molecule type" value="Genomic_DNA"/>
</dbReference>